<dbReference type="AlphaFoldDB" id="A0AB37E7N6"/>
<name>A0AB37E7N6_9CAUL</name>
<keyword evidence="1" id="KW-0472">Membrane</keyword>
<gene>
    <name evidence="2" type="ORF">GYM46_09205</name>
</gene>
<protein>
    <recommendedName>
        <fullName evidence="4">Mercuric ion transport protein</fullName>
    </recommendedName>
</protein>
<feature type="transmembrane region" description="Helical" evidence="1">
    <location>
        <begin position="15"/>
        <end position="47"/>
    </location>
</feature>
<evidence type="ECO:0000256" key="1">
    <source>
        <dbReference type="SAM" id="Phobius"/>
    </source>
</evidence>
<reference evidence="2 3" key="1">
    <citation type="submission" date="2020-01" db="EMBL/GenBank/DDBJ databases">
        <authorList>
            <person name="Wang S."/>
        </authorList>
    </citation>
    <scope>NUCLEOTIDE SEQUENCE [LARGE SCALE GENOMIC DNA]</scope>
    <source>
        <strain evidence="2 3">D151-2-6</strain>
    </source>
</reference>
<evidence type="ECO:0000313" key="3">
    <source>
        <dbReference type="Proteomes" id="UP000501325"/>
    </source>
</evidence>
<dbReference type="RefSeq" id="WP_164952675.1">
    <property type="nucleotide sequence ID" value="NZ_CP048751.1"/>
</dbReference>
<sequence length="94" mass="9375">MTLETTPKKKIRPPWVVLGLAGACVACCAVPIAALVLGGATLAAAGVALSQSWDAIACGALMLIVLGAALVLMRPKRPAPSCSVDGSCGCKEKA</sequence>
<evidence type="ECO:0000313" key="2">
    <source>
        <dbReference type="EMBL" id="QIH73109.1"/>
    </source>
</evidence>
<organism evidence="2 3">
    <name type="scientific">Brevundimonas mediterranea</name>
    <dbReference type="NCBI Taxonomy" id="74329"/>
    <lineage>
        <taxon>Bacteria</taxon>
        <taxon>Pseudomonadati</taxon>
        <taxon>Pseudomonadota</taxon>
        <taxon>Alphaproteobacteria</taxon>
        <taxon>Caulobacterales</taxon>
        <taxon>Caulobacteraceae</taxon>
        <taxon>Brevundimonas</taxon>
    </lineage>
</organism>
<feature type="transmembrane region" description="Helical" evidence="1">
    <location>
        <begin position="53"/>
        <end position="73"/>
    </location>
</feature>
<accession>A0AB37E7N6</accession>
<keyword evidence="1" id="KW-1133">Transmembrane helix</keyword>
<evidence type="ECO:0008006" key="4">
    <source>
        <dbReference type="Google" id="ProtNLM"/>
    </source>
</evidence>
<dbReference type="KEGG" id="bmed:GYM46_09205"/>
<keyword evidence="1" id="KW-0812">Transmembrane</keyword>
<dbReference type="Proteomes" id="UP000501325">
    <property type="component" value="Chromosome"/>
</dbReference>
<dbReference type="EMBL" id="CP048751">
    <property type="protein sequence ID" value="QIH73109.1"/>
    <property type="molecule type" value="Genomic_DNA"/>
</dbReference>
<proteinExistence type="predicted"/>